<evidence type="ECO:0000256" key="1">
    <source>
        <dbReference type="SAM" id="SignalP"/>
    </source>
</evidence>
<dbReference type="EMBL" id="CP046401">
    <property type="protein sequence ID" value="QGY43926.1"/>
    <property type="molecule type" value="Genomic_DNA"/>
</dbReference>
<keyword evidence="1" id="KW-0732">Signal</keyword>
<proteinExistence type="predicted"/>
<dbReference type="NCBIfam" id="TIGR04183">
    <property type="entry name" value="Por_Secre_tail"/>
    <property type="match status" value="1"/>
</dbReference>
<dbReference type="AlphaFoldDB" id="A0A6I6JM28"/>
<dbReference type="InterPro" id="IPR026444">
    <property type="entry name" value="Secre_tail"/>
</dbReference>
<reference evidence="3 4" key="1">
    <citation type="submission" date="2019-11" db="EMBL/GenBank/DDBJ databases">
        <authorList>
            <person name="Zheng R.K."/>
            <person name="Sun C.M."/>
        </authorList>
    </citation>
    <scope>NUCLEOTIDE SEQUENCE [LARGE SCALE GENOMIC DNA]</scope>
    <source>
        <strain evidence="3 4">WC007</strain>
    </source>
</reference>
<dbReference type="Pfam" id="PF18962">
    <property type="entry name" value="Por_Secre_tail"/>
    <property type="match status" value="1"/>
</dbReference>
<dbReference type="Proteomes" id="UP000428260">
    <property type="component" value="Chromosome"/>
</dbReference>
<feature type="signal peptide" evidence="1">
    <location>
        <begin position="1"/>
        <end position="20"/>
    </location>
</feature>
<feature type="chain" id="PRO_5026267175" evidence="1">
    <location>
        <begin position="21"/>
        <end position="503"/>
    </location>
</feature>
<dbReference type="RefSeq" id="WP_158865539.1">
    <property type="nucleotide sequence ID" value="NZ_CP046401.1"/>
</dbReference>
<evidence type="ECO:0000259" key="2">
    <source>
        <dbReference type="Pfam" id="PF18962"/>
    </source>
</evidence>
<sequence length="503" mass="54894">MKKFLLSFLLSFSILQMTQAQVIELIGIGVKDVDNPVLYIPDPGSVDHVVVEAAGIFRENAVPSSVKFFDSNEWDTVQFQLAETDLAPPVLNGASQKWGYYTTTFNDVDAGGITLDKQGNVDANEEIVSFTAYVYRTGGSGIHSEAKGDHAFLFRNGSVDPLEYTFTIPFSFSPRDVVISMPFSDVNADGRYSIIDVTPSGMATTHVEFDDNNQGALLHIETITIPNVPGNVTEVVVSAYSPNPDNGIDTKNGDSFITSAILLTTTFDQGCTLTQGYWKTHADPTKKKYDETWDQLPSGPGTVFFLSGQTWLEVFDTQPKGNAYYILAHQYMAAALNVLNGSYAPSEVVTAILDATSLFNTYSPADIAALGGGDVLRDQFIALGELLDDYNNGELGPTHCDDYESSEKSAVIDNSLEFSEFSVYPNPVRGNATLSFNPNFDGNATVDVYNSMGQKALTLYNQNVKKNIPVSVMFDGNQLNEGLYVITLQNGINRESIKIQVSK</sequence>
<evidence type="ECO:0000313" key="3">
    <source>
        <dbReference type="EMBL" id="QGY43926.1"/>
    </source>
</evidence>
<name>A0A6I6JM28_9BACT</name>
<dbReference type="KEGG" id="mcos:GM418_09730"/>
<evidence type="ECO:0000313" key="4">
    <source>
        <dbReference type="Proteomes" id="UP000428260"/>
    </source>
</evidence>
<protein>
    <submittedName>
        <fullName evidence="3">T9SS type A sorting domain-containing protein</fullName>
    </submittedName>
</protein>
<keyword evidence="4" id="KW-1185">Reference proteome</keyword>
<organism evidence="3 4">
    <name type="scientific">Maribellus comscasis</name>
    <dbReference type="NCBI Taxonomy" id="2681766"/>
    <lineage>
        <taxon>Bacteria</taxon>
        <taxon>Pseudomonadati</taxon>
        <taxon>Bacteroidota</taxon>
        <taxon>Bacteroidia</taxon>
        <taxon>Marinilabiliales</taxon>
        <taxon>Prolixibacteraceae</taxon>
        <taxon>Maribellus</taxon>
    </lineage>
</organism>
<gene>
    <name evidence="3" type="ORF">GM418_09730</name>
</gene>
<feature type="domain" description="Secretion system C-terminal sorting" evidence="2">
    <location>
        <begin position="423"/>
        <end position="499"/>
    </location>
</feature>
<accession>A0A6I6JM28</accession>